<reference evidence="1" key="2">
    <citation type="journal article" date="2015" name="Fish Shellfish Immunol.">
        <title>Early steps in the European eel (Anguilla anguilla)-Vibrio vulnificus interaction in the gills: Role of the RtxA13 toxin.</title>
        <authorList>
            <person name="Callol A."/>
            <person name="Pajuelo D."/>
            <person name="Ebbesson L."/>
            <person name="Teles M."/>
            <person name="MacKenzie S."/>
            <person name="Amaro C."/>
        </authorList>
    </citation>
    <scope>NUCLEOTIDE SEQUENCE</scope>
</reference>
<sequence length="69" mass="7979">MTKRVCAYCTFCCPRVSQMVFLNVSGLVFQKGKELENKNIDDILNCSQRLKKNVFLLLNKLNKNDCGKY</sequence>
<name>A0A0E9P5V8_ANGAN</name>
<dbReference type="AlphaFoldDB" id="A0A0E9P5V8"/>
<proteinExistence type="predicted"/>
<reference evidence="1" key="1">
    <citation type="submission" date="2014-11" db="EMBL/GenBank/DDBJ databases">
        <authorList>
            <person name="Amaro Gonzalez C."/>
        </authorList>
    </citation>
    <scope>NUCLEOTIDE SEQUENCE</scope>
</reference>
<protein>
    <submittedName>
        <fullName evidence="1">Uncharacterized protein</fullName>
    </submittedName>
</protein>
<accession>A0A0E9P5V8</accession>
<dbReference type="EMBL" id="GBXM01108753">
    <property type="protein sequence ID" value="JAG99823.1"/>
    <property type="molecule type" value="Transcribed_RNA"/>
</dbReference>
<evidence type="ECO:0000313" key="1">
    <source>
        <dbReference type="EMBL" id="JAG99823.1"/>
    </source>
</evidence>
<organism evidence="1">
    <name type="scientific">Anguilla anguilla</name>
    <name type="common">European freshwater eel</name>
    <name type="synonym">Muraena anguilla</name>
    <dbReference type="NCBI Taxonomy" id="7936"/>
    <lineage>
        <taxon>Eukaryota</taxon>
        <taxon>Metazoa</taxon>
        <taxon>Chordata</taxon>
        <taxon>Craniata</taxon>
        <taxon>Vertebrata</taxon>
        <taxon>Euteleostomi</taxon>
        <taxon>Actinopterygii</taxon>
        <taxon>Neopterygii</taxon>
        <taxon>Teleostei</taxon>
        <taxon>Anguilliformes</taxon>
        <taxon>Anguillidae</taxon>
        <taxon>Anguilla</taxon>
    </lineage>
</organism>